<dbReference type="AlphaFoldDB" id="A0A384JC29"/>
<organism evidence="3 4">
    <name type="scientific">Botryotinia fuckeliana (strain B05.10)</name>
    <name type="common">Noble rot fungus</name>
    <name type="synonym">Botrytis cinerea</name>
    <dbReference type="NCBI Taxonomy" id="332648"/>
    <lineage>
        <taxon>Eukaryota</taxon>
        <taxon>Fungi</taxon>
        <taxon>Dikarya</taxon>
        <taxon>Ascomycota</taxon>
        <taxon>Pezizomycotina</taxon>
        <taxon>Leotiomycetes</taxon>
        <taxon>Helotiales</taxon>
        <taxon>Sclerotiniaceae</taxon>
        <taxon>Botrytis</taxon>
    </lineage>
</organism>
<dbReference type="VEuPathDB" id="FungiDB:Bcin03g02850"/>
<dbReference type="KEGG" id="bfu:BCIN_03g02850"/>
<feature type="region of interest" description="Disordered" evidence="2">
    <location>
        <begin position="672"/>
        <end position="746"/>
    </location>
</feature>
<dbReference type="OrthoDB" id="4489171at2759"/>
<feature type="region of interest" description="Disordered" evidence="2">
    <location>
        <begin position="143"/>
        <end position="162"/>
    </location>
</feature>
<feature type="coiled-coil region" evidence="1">
    <location>
        <begin position="513"/>
        <end position="547"/>
    </location>
</feature>
<reference evidence="3 4" key="1">
    <citation type="journal article" date="2011" name="PLoS Genet.">
        <title>Genomic analysis of the necrotrophic fungal pathogens Sclerotinia sclerotiorum and Botrytis cinerea.</title>
        <authorList>
            <person name="Amselem J."/>
            <person name="Cuomo C.A."/>
            <person name="van Kan J.A."/>
            <person name="Viaud M."/>
            <person name="Benito E.P."/>
            <person name="Couloux A."/>
            <person name="Coutinho P.M."/>
            <person name="de Vries R.P."/>
            <person name="Dyer P.S."/>
            <person name="Fillinger S."/>
            <person name="Fournier E."/>
            <person name="Gout L."/>
            <person name="Hahn M."/>
            <person name="Kohn L."/>
            <person name="Lapalu N."/>
            <person name="Plummer K.M."/>
            <person name="Pradier J.M."/>
            <person name="Quevillon E."/>
            <person name="Sharon A."/>
            <person name="Simon A."/>
            <person name="ten Have A."/>
            <person name="Tudzynski B."/>
            <person name="Tudzynski P."/>
            <person name="Wincker P."/>
            <person name="Andrew M."/>
            <person name="Anthouard V."/>
            <person name="Beever R.E."/>
            <person name="Beffa R."/>
            <person name="Benoit I."/>
            <person name="Bouzid O."/>
            <person name="Brault B."/>
            <person name="Chen Z."/>
            <person name="Choquer M."/>
            <person name="Collemare J."/>
            <person name="Cotton P."/>
            <person name="Danchin E.G."/>
            <person name="Da Silva C."/>
            <person name="Gautier A."/>
            <person name="Giraud C."/>
            <person name="Giraud T."/>
            <person name="Gonzalez C."/>
            <person name="Grossetete S."/>
            <person name="Guldener U."/>
            <person name="Henrissat B."/>
            <person name="Howlett B.J."/>
            <person name="Kodira C."/>
            <person name="Kretschmer M."/>
            <person name="Lappartient A."/>
            <person name="Leroch M."/>
            <person name="Levis C."/>
            <person name="Mauceli E."/>
            <person name="Neuveglise C."/>
            <person name="Oeser B."/>
            <person name="Pearson M."/>
            <person name="Poulain J."/>
            <person name="Poussereau N."/>
            <person name="Quesneville H."/>
            <person name="Rascle C."/>
            <person name="Schumacher J."/>
            <person name="Segurens B."/>
            <person name="Sexton A."/>
            <person name="Silva E."/>
            <person name="Sirven C."/>
            <person name="Soanes D.M."/>
            <person name="Talbot N.J."/>
            <person name="Templeton M."/>
            <person name="Yandava C."/>
            <person name="Yarden O."/>
            <person name="Zeng Q."/>
            <person name="Rollins J.A."/>
            <person name="Lebrun M.H."/>
            <person name="Dickman M."/>
        </authorList>
    </citation>
    <scope>NUCLEOTIDE SEQUENCE [LARGE SCALE GENOMIC DNA]</scope>
    <source>
        <strain evidence="3 4">B05.10</strain>
    </source>
</reference>
<protein>
    <recommendedName>
        <fullName evidence="5">Ubiquitin interaction domain-containing protein</fullName>
    </recommendedName>
</protein>
<dbReference type="GO" id="GO:0016579">
    <property type="term" value="P:protein deubiquitination"/>
    <property type="evidence" value="ECO:0007669"/>
    <property type="project" value="TreeGrafter"/>
</dbReference>
<proteinExistence type="predicted"/>
<dbReference type="PANTHER" id="PTHR39597:SF1">
    <property type="entry name" value="UBA DOMAIN-CONTAINING PROTEIN RUP1"/>
    <property type="match status" value="1"/>
</dbReference>
<feature type="region of interest" description="Disordered" evidence="2">
    <location>
        <begin position="88"/>
        <end position="116"/>
    </location>
</feature>
<evidence type="ECO:0008006" key="5">
    <source>
        <dbReference type="Google" id="ProtNLM"/>
    </source>
</evidence>
<name>A0A384JC29_BOTFB</name>
<dbReference type="EMBL" id="CP009807">
    <property type="protein sequence ID" value="ATZ48022.1"/>
    <property type="molecule type" value="Genomic_DNA"/>
</dbReference>
<dbReference type="GeneID" id="5435549"/>
<reference evidence="3 4" key="3">
    <citation type="journal article" date="2017" name="Mol. Plant Pathol.">
        <title>A gapless genome sequence of the fungus Botrytis cinerea.</title>
        <authorList>
            <person name="Van Kan J.A."/>
            <person name="Stassen J.H."/>
            <person name="Mosbach A."/>
            <person name="Van Der Lee T.A."/>
            <person name="Faino L."/>
            <person name="Farmer A.D."/>
            <person name="Papasotiriou D.G."/>
            <person name="Zhou S."/>
            <person name="Seidl M.F."/>
            <person name="Cottam E."/>
            <person name="Edel D."/>
            <person name="Hahn M."/>
            <person name="Schwartz D.C."/>
            <person name="Dietrich R.A."/>
            <person name="Widdison S."/>
            <person name="Scalliet G."/>
        </authorList>
    </citation>
    <scope>NUCLEOTIDE SEQUENCE [LARGE SCALE GENOMIC DNA]</scope>
    <source>
        <strain evidence="3 4">B05.10</strain>
    </source>
</reference>
<dbReference type="PROSITE" id="PS50330">
    <property type="entry name" value="UIM"/>
    <property type="match status" value="1"/>
</dbReference>
<dbReference type="InterPro" id="IPR055335">
    <property type="entry name" value="Ucp6/RUP1"/>
</dbReference>
<gene>
    <name evidence="3" type="ORF">BCIN_03g02850</name>
</gene>
<accession>A0A384JC29</accession>
<evidence type="ECO:0000256" key="1">
    <source>
        <dbReference type="SAM" id="Coils"/>
    </source>
</evidence>
<dbReference type="GO" id="GO:0005634">
    <property type="term" value="C:nucleus"/>
    <property type="evidence" value="ECO:0007669"/>
    <property type="project" value="TreeGrafter"/>
</dbReference>
<evidence type="ECO:0000313" key="3">
    <source>
        <dbReference type="EMBL" id="ATZ48022.1"/>
    </source>
</evidence>
<feature type="compositionally biased region" description="Polar residues" evidence="2">
    <location>
        <begin position="488"/>
        <end position="499"/>
    </location>
</feature>
<dbReference type="GO" id="GO:0005829">
    <property type="term" value="C:cytosol"/>
    <property type="evidence" value="ECO:0007669"/>
    <property type="project" value="TreeGrafter"/>
</dbReference>
<feature type="region of interest" description="Disordered" evidence="2">
    <location>
        <begin position="484"/>
        <end position="509"/>
    </location>
</feature>
<feature type="compositionally biased region" description="Low complexity" evidence="2">
    <location>
        <begin position="714"/>
        <end position="725"/>
    </location>
</feature>
<reference evidence="3 4" key="2">
    <citation type="journal article" date="2012" name="Eukaryot. Cell">
        <title>Genome update of Botrytis cinerea strains B05.10 and T4.</title>
        <authorList>
            <person name="Staats M."/>
            <person name="van Kan J.A."/>
        </authorList>
    </citation>
    <scope>NUCLEOTIDE SEQUENCE [LARGE SCALE GENOMIC DNA]</scope>
    <source>
        <strain evidence="3 4">B05.10</strain>
    </source>
</reference>
<evidence type="ECO:0000256" key="2">
    <source>
        <dbReference type="SAM" id="MobiDB-lite"/>
    </source>
</evidence>
<keyword evidence="1" id="KW-0175">Coiled coil</keyword>
<feature type="compositionally biased region" description="Polar residues" evidence="2">
    <location>
        <begin position="734"/>
        <end position="746"/>
    </location>
</feature>
<evidence type="ECO:0000313" key="4">
    <source>
        <dbReference type="Proteomes" id="UP000001798"/>
    </source>
</evidence>
<feature type="compositionally biased region" description="Acidic residues" evidence="2">
    <location>
        <begin position="803"/>
        <end position="820"/>
    </location>
</feature>
<keyword evidence="4" id="KW-1185">Reference proteome</keyword>
<feature type="compositionally biased region" description="Low complexity" evidence="2">
    <location>
        <begin position="94"/>
        <end position="110"/>
    </location>
</feature>
<dbReference type="PANTHER" id="PTHR39597">
    <property type="entry name" value="UBA DOMAIN-CONTAINING PROTEIN RUP1"/>
    <property type="match status" value="1"/>
</dbReference>
<dbReference type="RefSeq" id="XP_024547624.1">
    <property type="nucleotide sequence ID" value="XM_024691850.1"/>
</dbReference>
<dbReference type="InterPro" id="IPR003903">
    <property type="entry name" value="UIM_dom"/>
</dbReference>
<feature type="region of interest" description="Disordered" evidence="2">
    <location>
        <begin position="787"/>
        <end position="840"/>
    </location>
</feature>
<sequence length="840" mass="94868">MAAQPAAQDVQSFLDMTGQTNRQEAILRLKGNNNNVQQAINEYYDDLDLGRNPNRYTWDDSQFNRDRDGGGAQHGISFAVQGPDEFPAYSHFESAAPSRPPSRTSNNKSPLSKVVDLTTNNSTTAFTQYADNDDKELQQALAASMADSSLPPQESGVVGTDQPYFGPATRSDYGDNWAMVPISTVKEIYQDPEPWDRLRIWEDKRPTCPAFLKPSGDAHRLGALLTIYYNIPVAREVFLRRENIETYYPYETGWWSGRPIEYPIASLQEDPNFVADDRRFGQELQKVMAFLDKTERSYGSVDVITELPYMQQNAGNDVETDFFLCFKNLMQGKRSLKHIFSSAAYGTDPDPDGNTIFAIFDLHLPTKDSLTENLYDLADGALWDGCPLTLENSPFLNHLGDVISFRIKGDKHNDQKAIEVPAVWYPDRYLQFASEDSLAMRTEKHNLQLKIQDISRQERQLKWTTHNGKTLLVEDVMKLSLNHDQNELPPSNKSISDLTSEVPMGGSKSADLSKGLKKLMDNVNAKLKKLQDEREKAKEAWRELSTLYTDPAKTSRELHRYTLRGVSLTKETTYVCTHIVPDLIDFTANEAERIPLSDGQWWRMHFSTSSPPSRTVEKTTLEKVLEDIKVQNETAILVYASDEAMEMATRTTPPELTSFVYNDNAIFRQELPMPQPGVKTPDESQHSPKSPGKRKREQHTSSSAYNDEWNGVGSSSNTSRNSNTTMNDERNDVTNEPSYTDASWATSQSSALQARYTLSDPLIVGVDPFPNDTPQEMQERRGSSMLQNFTGNSVEKGVINDSMEIEDIETDDMQREEEDISLPTRQKDDATATKQVGFVE</sequence>
<dbReference type="Pfam" id="PF14555">
    <property type="entry name" value="UBA_4"/>
    <property type="match status" value="1"/>
</dbReference>
<dbReference type="Proteomes" id="UP000001798">
    <property type="component" value="Chromosome 3"/>
</dbReference>